<dbReference type="GO" id="GO:0008233">
    <property type="term" value="F:peptidase activity"/>
    <property type="evidence" value="ECO:0007669"/>
    <property type="project" value="InterPro"/>
</dbReference>
<keyword evidence="4" id="KW-1185">Reference proteome</keyword>
<comment type="caution">
    <text evidence="3">The sequence shown here is derived from an EMBL/GenBank/DDBJ whole genome shotgun (WGS) entry which is preliminary data.</text>
</comment>
<reference evidence="3 4" key="1">
    <citation type="submission" date="2018-06" db="EMBL/GenBank/DDBJ databases">
        <title>Whole genome sequencing of a novel hydrocarbon degrading bacterial strain, PW21 isolated from oil contaminated produced water sample.</title>
        <authorList>
            <person name="Nagkirti P."/>
            <person name="Shaikh A."/>
            <person name="Gowdaman V."/>
            <person name="Engineer A.E."/>
            <person name="Dagar S."/>
            <person name="Dhakephalkar P.K."/>
        </authorList>
    </citation>
    <scope>NUCLEOTIDE SEQUENCE [LARGE SCALE GENOMIC DNA]</scope>
    <source>
        <strain evidence="3 4">PW21</strain>
    </source>
</reference>
<dbReference type="CDD" id="cd14814">
    <property type="entry name" value="Peptidase_M15"/>
    <property type="match status" value="1"/>
</dbReference>
<dbReference type="SUPFAM" id="SSF55166">
    <property type="entry name" value="Hedgehog/DD-peptidase"/>
    <property type="match status" value="1"/>
</dbReference>
<dbReference type="InterPro" id="IPR052179">
    <property type="entry name" value="DD-CPase-like"/>
</dbReference>
<dbReference type="EMBL" id="QKWH01000013">
    <property type="protein sequence ID" value="PZR52093.1"/>
    <property type="molecule type" value="Genomic_DNA"/>
</dbReference>
<dbReference type="PANTHER" id="PTHR34385:SF1">
    <property type="entry name" value="PEPTIDOGLYCAN L-ALANYL-D-GLUTAMATE ENDOPEPTIDASE CWLK"/>
    <property type="match status" value="1"/>
</dbReference>
<feature type="compositionally biased region" description="Polar residues" evidence="1">
    <location>
        <begin position="17"/>
        <end position="26"/>
    </location>
</feature>
<protein>
    <submittedName>
        <fullName evidence="3">Peptidase M15</fullName>
    </submittedName>
</protein>
<evidence type="ECO:0000313" key="3">
    <source>
        <dbReference type="EMBL" id="PZR52093.1"/>
    </source>
</evidence>
<proteinExistence type="predicted"/>
<dbReference type="Gene3D" id="3.30.1380.10">
    <property type="match status" value="1"/>
</dbReference>
<organism evidence="3 4">
    <name type="scientific">Xylanimonas oleitrophica</name>
    <dbReference type="NCBI Taxonomy" id="2607479"/>
    <lineage>
        <taxon>Bacteria</taxon>
        <taxon>Bacillati</taxon>
        <taxon>Actinomycetota</taxon>
        <taxon>Actinomycetes</taxon>
        <taxon>Micrococcales</taxon>
        <taxon>Promicromonosporaceae</taxon>
        <taxon>Xylanimonas</taxon>
    </lineage>
</organism>
<accession>A0A2W5WMX0</accession>
<evidence type="ECO:0000313" key="4">
    <source>
        <dbReference type="Proteomes" id="UP000248783"/>
    </source>
</evidence>
<gene>
    <name evidence="3" type="ORF">DNL40_13765</name>
</gene>
<sequence length="211" mass="22592">MAGHGASSDRSPFDLDQSPTGPSTLEVLNNSVAAPATSEGIAAAPRVMREAAAASRTMDREPLPGCDASVEVTSSNGKLTAAELCELWDSGDRLQPRAAVALSALNEAFKAEFGRDLTLVASYRSLGAQHSIKASRGFLAAQPGYSMHGWGLAIDLSSQETGNPDVYKWIVRNGAAYGWENPPWAQRGGSGKYEPWHFEYRPGVEEVSTWH</sequence>
<dbReference type="AlphaFoldDB" id="A0A2W5WMX0"/>
<dbReference type="Proteomes" id="UP000248783">
    <property type="component" value="Unassembled WGS sequence"/>
</dbReference>
<dbReference type="InterPro" id="IPR003709">
    <property type="entry name" value="VanY-like_core_dom"/>
</dbReference>
<evidence type="ECO:0000256" key="1">
    <source>
        <dbReference type="SAM" id="MobiDB-lite"/>
    </source>
</evidence>
<dbReference type="GO" id="GO:0006508">
    <property type="term" value="P:proteolysis"/>
    <property type="evidence" value="ECO:0007669"/>
    <property type="project" value="InterPro"/>
</dbReference>
<evidence type="ECO:0000259" key="2">
    <source>
        <dbReference type="Pfam" id="PF02557"/>
    </source>
</evidence>
<feature type="region of interest" description="Disordered" evidence="1">
    <location>
        <begin position="1"/>
        <end position="26"/>
    </location>
</feature>
<dbReference type="Pfam" id="PF02557">
    <property type="entry name" value="VanY"/>
    <property type="match status" value="1"/>
</dbReference>
<dbReference type="InterPro" id="IPR009045">
    <property type="entry name" value="Zn_M74/Hedgehog-like"/>
</dbReference>
<name>A0A2W5WMX0_9MICO</name>
<feature type="domain" description="D-alanyl-D-alanine carboxypeptidase-like core" evidence="2">
    <location>
        <begin position="93"/>
        <end position="202"/>
    </location>
</feature>
<dbReference type="PANTHER" id="PTHR34385">
    <property type="entry name" value="D-ALANYL-D-ALANINE CARBOXYPEPTIDASE"/>
    <property type="match status" value="1"/>
</dbReference>